<feature type="domain" description="Sulfatase N-terminal" evidence="3">
    <location>
        <begin position="3"/>
        <end position="338"/>
    </location>
</feature>
<dbReference type="InterPro" id="IPR017850">
    <property type="entry name" value="Alkaline_phosphatase_core_sf"/>
</dbReference>
<keyword evidence="1" id="KW-0479">Metal-binding</keyword>
<evidence type="ECO:0000256" key="2">
    <source>
        <dbReference type="ARBA" id="ARBA00022801"/>
    </source>
</evidence>
<dbReference type="PANTHER" id="PTHR45953:SF1">
    <property type="entry name" value="IDURONATE 2-SULFATASE"/>
    <property type="match status" value="1"/>
</dbReference>
<dbReference type="STRING" id="665118.SAMN02983003_1717"/>
<dbReference type="GO" id="GO:0005737">
    <property type="term" value="C:cytoplasm"/>
    <property type="evidence" value="ECO:0007669"/>
    <property type="project" value="TreeGrafter"/>
</dbReference>
<dbReference type="AlphaFoldDB" id="A0A1K2HWR3"/>
<accession>A0A1K2HWR3</accession>
<organism evidence="4 5">
    <name type="scientific">Devosia enhydra</name>
    <dbReference type="NCBI Taxonomy" id="665118"/>
    <lineage>
        <taxon>Bacteria</taxon>
        <taxon>Pseudomonadati</taxon>
        <taxon>Pseudomonadota</taxon>
        <taxon>Alphaproteobacteria</taxon>
        <taxon>Hyphomicrobiales</taxon>
        <taxon>Devosiaceae</taxon>
        <taxon>Devosia</taxon>
    </lineage>
</organism>
<evidence type="ECO:0000313" key="4">
    <source>
        <dbReference type="EMBL" id="SFZ83557.1"/>
    </source>
</evidence>
<dbReference type="Proteomes" id="UP000183447">
    <property type="component" value="Unassembled WGS sequence"/>
</dbReference>
<keyword evidence="5" id="KW-1185">Reference proteome</keyword>
<dbReference type="InterPro" id="IPR000917">
    <property type="entry name" value="Sulfatase_N"/>
</dbReference>
<evidence type="ECO:0000259" key="3">
    <source>
        <dbReference type="Pfam" id="PF00884"/>
    </source>
</evidence>
<evidence type="ECO:0000256" key="1">
    <source>
        <dbReference type="ARBA" id="ARBA00022723"/>
    </source>
</evidence>
<dbReference type="SUPFAM" id="SSF53649">
    <property type="entry name" value="Alkaline phosphatase-like"/>
    <property type="match status" value="1"/>
</dbReference>
<dbReference type="GO" id="GO:0046872">
    <property type="term" value="F:metal ion binding"/>
    <property type="evidence" value="ECO:0007669"/>
    <property type="project" value="UniProtKB-KW"/>
</dbReference>
<gene>
    <name evidence="4" type="ORF">SAMN02983003_1717</name>
</gene>
<dbReference type="RefSeq" id="WP_072340918.1">
    <property type="nucleotide sequence ID" value="NZ_FPKU01000001.1"/>
</dbReference>
<keyword evidence="2" id="KW-0378">Hydrolase</keyword>
<evidence type="ECO:0000313" key="5">
    <source>
        <dbReference type="Proteomes" id="UP000183447"/>
    </source>
</evidence>
<name>A0A1K2HWR3_9HYPH</name>
<dbReference type="OrthoDB" id="9795675at2"/>
<dbReference type="GO" id="GO:0008484">
    <property type="term" value="F:sulfuric ester hydrolase activity"/>
    <property type="evidence" value="ECO:0007669"/>
    <property type="project" value="TreeGrafter"/>
</dbReference>
<sequence length="515" mass="58899">MKTVFLLFDSLNRHMLGPYGGTALPTPNFDRLAQRSVTFDNHYVGSLPCMPARRDMLTGRLSFLHRSWGPVEPFDQDWPTMLYKKGLYSHLVTDHFHYWEDGGATYHTRYDSCELVRGQEGDRWKAVVKPDWDHLRTRYHERQFSTARRSYPANNILNRETMREEKDYPTIQTFDHGLDFIETNKDADGWVLQLETFSPHEPFTAPPRFREPFKTGWNGPVRDWPRYERVDESDEEAAELRANYLATVAMCDEMLGRVLDAFDRDDLWKDTALIVSTDHGFLLGEHDFWAKNRMNLYSELARIPLFVHLPGEIERDGTRSDALTQSIDFAPTILELNGLEPGPHMQGLSLQSQLSGEKRRDAALYGYFGAAVNVTDGKKSYHRFPADIASQEIYQYTLMPTHIFAPFSTEELAGASLAEPFGFTDGAKLLKVPVIHRSPFYKVYGPGALLEDTTRLYDLEADPKQATPLEDAEEEQRFCRLMAGLMTENEAPPEAFTRIGLDREGRVAVPLAAIA</sequence>
<reference evidence="4 5" key="1">
    <citation type="submission" date="2016-11" db="EMBL/GenBank/DDBJ databases">
        <authorList>
            <person name="Jaros S."/>
            <person name="Januszkiewicz K."/>
            <person name="Wedrychowicz H."/>
        </authorList>
    </citation>
    <scope>NUCLEOTIDE SEQUENCE [LARGE SCALE GENOMIC DNA]</scope>
    <source>
        <strain evidence="4 5">ATCC 23634</strain>
    </source>
</reference>
<dbReference type="Gene3D" id="3.40.720.10">
    <property type="entry name" value="Alkaline Phosphatase, subunit A"/>
    <property type="match status" value="1"/>
</dbReference>
<protein>
    <submittedName>
        <fullName evidence="4">Arylsulfatase A</fullName>
    </submittedName>
</protein>
<proteinExistence type="predicted"/>
<dbReference type="EMBL" id="FPKU01000001">
    <property type="protein sequence ID" value="SFZ83557.1"/>
    <property type="molecule type" value="Genomic_DNA"/>
</dbReference>
<dbReference type="CDD" id="cd16148">
    <property type="entry name" value="sulfatase_like"/>
    <property type="match status" value="1"/>
</dbReference>
<dbReference type="Pfam" id="PF00884">
    <property type="entry name" value="Sulfatase"/>
    <property type="match status" value="1"/>
</dbReference>
<dbReference type="PANTHER" id="PTHR45953">
    <property type="entry name" value="IDURONATE 2-SULFATASE"/>
    <property type="match status" value="1"/>
</dbReference>